<dbReference type="SUPFAM" id="SSF69349">
    <property type="entry name" value="Phage fibre proteins"/>
    <property type="match status" value="1"/>
</dbReference>
<sequence length="742" mass="79689">MSNGRVLKFALSIDGGDETVLRVVRFELEEGLSEGSRGWVEVETQEAVDATSMPGKPYRLRILQGEDGQDRCFHGLVYEASLEAFQPEHFRLRLEVGSSLHLLELGQEVRLFQEQSVPDVVKALLEEGGVPEDAQSWMLEESTATRVALTQYNESDYAFLRRLLAEEGIVFAVRNDDAGETLAFFDGPDGLVPLAGDGVLLERAETRTEEDTVLSMKDRHAARTDTVMVRDYDAKRPAVDLSHGEKAPEARGREEYLHPGGFEELADGKRRAKRILEGHQSRVILREGTSDCPQLEPGRTFMLDGHVRVALNGEQLVLSVVHRGGVRARDTGASEETYENTFRVIPSKPAFFRPEAPPERSAPGVQVAFVTGASGQELHGSERGEVKVRFPWDRSGITDDRSSPWLRVGQLALGGSMIVPRVGFEVMVDHELGDRDRPLVVGHLYNGEAMPPYALPDHATLSSIQTATTGGGPGANELRFEDATGSEEIFLNASHDLTVAVEHDASTQVLVDESTEVGGNRTFSVGANHTHKVTSHRTLEVGVNQSLNVAADFSDGIGGDLVVEVGATRKLTVGGDLTEDTQGALERTVGGLQAVTGMTGYERKVVGSSKTTVGAAWLEACTDGRMSTCGTARTETVGALKMVKAKTVAVSCGAAYALTAASEKVKCGGNRVDKSEVALAITAAGGLSVKAENINISGKTKVVLKVGGSTVEVTPTGVKIKSSKIQLKGVKKLGSKLSHKSN</sequence>
<dbReference type="SUPFAM" id="SSF69255">
    <property type="entry name" value="gp5 N-terminal domain-like"/>
    <property type="match status" value="1"/>
</dbReference>
<dbReference type="Gene3D" id="4.10.220.110">
    <property type="match status" value="1"/>
</dbReference>
<dbReference type="InterPro" id="IPR037026">
    <property type="entry name" value="Vgr_OB-fold_dom_sf"/>
</dbReference>
<dbReference type="Gene3D" id="3.55.50.10">
    <property type="entry name" value="Baseplate protein-like domains"/>
    <property type="match status" value="1"/>
</dbReference>
<feature type="domain" description="Gp5/Type VI secretion system Vgr C-terminal trimerisation" evidence="3">
    <location>
        <begin position="462"/>
        <end position="573"/>
    </location>
</feature>
<evidence type="ECO:0000313" key="5">
    <source>
        <dbReference type="Proteomes" id="UP000663090"/>
    </source>
</evidence>
<dbReference type="Pfam" id="PF05954">
    <property type="entry name" value="Phage_GPD"/>
    <property type="match status" value="1"/>
</dbReference>
<dbReference type="Pfam" id="PF22178">
    <property type="entry name" value="Gp5_trimer_C"/>
    <property type="match status" value="1"/>
</dbReference>
<accession>A0ABX7MYW6</accession>
<dbReference type="SUPFAM" id="SSF69279">
    <property type="entry name" value="Phage tail proteins"/>
    <property type="match status" value="2"/>
</dbReference>
<dbReference type="Gene3D" id="2.40.50.230">
    <property type="entry name" value="Gp5 N-terminal domain"/>
    <property type="match status" value="1"/>
</dbReference>
<organism evidence="4 5">
    <name type="scientific">Myxococcus landrumensis</name>
    <dbReference type="NCBI Taxonomy" id="2813577"/>
    <lineage>
        <taxon>Bacteria</taxon>
        <taxon>Pseudomonadati</taxon>
        <taxon>Myxococcota</taxon>
        <taxon>Myxococcia</taxon>
        <taxon>Myxococcales</taxon>
        <taxon>Cystobacterineae</taxon>
        <taxon>Myxococcaceae</taxon>
        <taxon>Myxococcus</taxon>
    </lineage>
</organism>
<keyword evidence="5" id="KW-1185">Reference proteome</keyword>
<reference evidence="4 5" key="1">
    <citation type="submission" date="2021-02" db="EMBL/GenBank/DDBJ databases">
        <title>De Novo genome assembly of isolated myxobacteria.</title>
        <authorList>
            <person name="Stevens D.C."/>
        </authorList>
    </citation>
    <scope>NUCLEOTIDE SEQUENCE [LARGE SCALE GENOMIC DNA]</scope>
    <source>
        <strain evidence="4 5">SCHIC003</strain>
    </source>
</reference>
<dbReference type="EMBL" id="CP071091">
    <property type="protein sequence ID" value="QSQ11630.1"/>
    <property type="molecule type" value="Genomic_DNA"/>
</dbReference>
<name>A0ABX7MYW6_9BACT</name>
<evidence type="ECO:0000313" key="4">
    <source>
        <dbReference type="EMBL" id="QSQ11630.1"/>
    </source>
</evidence>
<dbReference type="Proteomes" id="UP000663090">
    <property type="component" value="Chromosome"/>
</dbReference>
<dbReference type="InterPro" id="IPR006531">
    <property type="entry name" value="Gp5/Vgr_OB"/>
</dbReference>
<gene>
    <name evidence="4" type="primary">tssI</name>
    <name evidence="4" type="ORF">JY572_24920</name>
</gene>
<dbReference type="InterPro" id="IPR006533">
    <property type="entry name" value="T6SS_Vgr_RhsGE"/>
</dbReference>
<dbReference type="NCBIfam" id="TIGR01646">
    <property type="entry name" value="vgr_GE"/>
    <property type="match status" value="1"/>
</dbReference>
<dbReference type="Gene3D" id="2.30.110.50">
    <property type="match status" value="1"/>
</dbReference>
<dbReference type="Pfam" id="PF04717">
    <property type="entry name" value="Phage_base_V"/>
    <property type="match status" value="1"/>
</dbReference>
<protein>
    <submittedName>
        <fullName evidence="4">Type VI secretion system tip protein VgrG</fullName>
    </submittedName>
</protein>
<dbReference type="InterPro" id="IPR054030">
    <property type="entry name" value="Gp5_Vgr_C"/>
</dbReference>
<dbReference type="RefSeq" id="WP_206713375.1">
    <property type="nucleotide sequence ID" value="NZ_CP071091.1"/>
</dbReference>
<dbReference type="NCBIfam" id="TIGR03361">
    <property type="entry name" value="VI_Rhs_Vgr"/>
    <property type="match status" value="1"/>
</dbReference>
<evidence type="ECO:0000259" key="2">
    <source>
        <dbReference type="Pfam" id="PF04717"/>
    </source>
</evidence>
<proteinExistence type="inferred from homology"/>
<evidence type="ECO:0000259" key="3">
    <source>
        <dbReference type="Pfam" id="PF22178"/>
    </source>
</evidence>
<comment type="similarity">
    <text evidence="1">Belongs to the VgrG protein family.</text>
</comment>
<feature type="domain" description="Gp5/Type VI secretion system Vgr protein OB-fold" evidence="2">
    <location>
        <begin position="382"/>
        <end position="445"/>
    </location>
</feature>
<evidence type="ECO:0000256" key="1">
    <source>
        <dbReference type="ARBA" id="ARBA00005558"/>
    </source>
</evidence>
<dbReference type="InterPro" id="IPR017847">
    <property type="entry name" value="T6SS_RhsGE_Vgr_subset"/>
</dbReference>